<proteinExistence type="predicted"/>
<dbReference type="PANTHER" id="PTHR12245:SF5">
    <property type="entry name" value="SPRY DOMAIN-CONTAINING SOCS BOX PROTEIN 3"/>
    <property type="match status" value="1"/>
</dbReference>
<gene>
    <name evidence="2" type="ORF">PPRIM_AZ9-3.1.T0320248</name>
</gene>
<evidence type="ECO:0000259" key="1">
    <source>
        <dbReference type="PROSITE" id="PS50188"/>
    </source>
</evidence>
<evidence type="ECO:0000313" key="3">
    <source>
        <dbReference type="Proteomes" id="UP000688137"/>
    </source>
</evidence>
<organism evidence="2 3">
    <name type="scientific">Paramecium primaurelia</name>
    <dbReference type="NCBI Taxonomy" id="5886"/>
    <lineage>
        <taxon>Eukaryota</taxon>
        <taxon>Sar</taxon>
        <taxon>Alveolata</taxon>
        <taxon>Ciliophora</taxon>
        <taxon>Intramacronucleata</taxon>
        <taxon>Oligohymenophorea</taxon>
        <taxon>Peniculida</taxon>
        <taxon>Parameciidae</taxon>
        <taxon>Paramecium</taxon>
    </lineage>
</organism>
<dbReference type="OMA" id="LFSWDSK"/>
<dbReference type="SMART" id="SM00449">
    <property type="entry name" value="SPRY"/>
    <property type="match status" value="1"/>
</dbReference>
<evidence type="ECO:0000313" key="2">
    <source>
        <dbReference type="EMBL" id="CAD8061939.1"/>
    </source>
</evidence>
<keyword evidence="3" id="KW-1185">Reference proteome</keyword>
<accession>A0A8S1L357</accession>
<sequence length="174" mass="19567">MEYPDGYLLPLFSWDSKRTSTKLKLCQDQLQVIATDGSGFKSSIGDQEFTPGYKYYYEIKILKGSLIKIGVCTKNGLFQDQAFSDNEEGWAIYNGELRHNSNSTGNKYGKQYKKGDIIGVMLNMIDGQLSFSINGENQGIAFECKELKEVPLYAAIAPIYKEDGIELLMAVRED</sequence>
<name>A0A8S1L357_PARPR</name>
<dbReference type="InterPro" id="IPR001870">
    <property type="entry name" value="B30.2/SPRY"/>
</dbReference>
<dbReference type="AlphaFoldDB" id="A0A8S1L357"/>
<dbReference type="CDD" id="cd11709">
    <property type="entry name" value="SPRY"/>
    <property type="match status" value="1"/>
</dbReference>
<dbReference type="Proteomes" id="UP000688137">
    <property type="component" value="Unassembled WGS sequence"/>
</dbReference>
<dbReference type="InterPro" id="IPR050672">
    <property type="entry name" value="FBXO45-Fsn/SPSB_families"/>
</dbReference>
<reference evidence="2" key="1">
    <citation type="submission" date="2021-01" db="EMBL/GenBank/DDBJ databases">
        <authorList>
            <consortium name="Genoscope - CEA"/>
            <person name="William W."/>
        </authorList>
    </citation>
    <scope>NUCLEOTIDE SEQUENCE</scope>
</reference>
<dbReference type="InterPro" id="IPR003877">
    <property type="entry name" value="SPRY_dom"/>
</dbReference>
<feature type="domain" description="B30.2/SPRY" evidence="1">
    <location>
        <begin position="1"/>
        <end position="174"/>
    </location>
</feature>
<dbReference type="PANTHER" id="PTHR12245">
    <property type="entry name" value="SPRY DOMAIN CONTAINING SOCS BOX PROTEIN"/>
    <property type="match status" value="1"/>
</dbReference>
<dbReference type="Pfam" id="PF00622">
    <property type="entry name" value="SPRY"/>
    <property type="match status" value="1"/>
</dbReference>
<dbReference type="EMBL" id="CAJJDM010000031">
    <property type="protein sequence ID" value="CAD8061939.1"/>
    <property type="molecule type" value="Genomic_DNA"/>
</dbReference>
<protein>
    <recommendedName>
        <fullName evidence="1">B30.2/SPRY domain-containing protein</fullName>
    </recommendedName>
</protein>
<comment type="caution">
    <text evidence="2">The sequence shown here is derived from an EMBL/GenBank/DDBJ whole genome shotgun (WGS) entry which is preliminary data.</text>
</comment>
<dbReference type="PROSITE" id="PS50188">
    <property type="entry name" value="B302_SPRY"/>
    <property type="match status" value="1"/>
</dbReference>